<dbReference type="PANTHER" id="PTHR11839:SF18">
    <property type="entry name" value="NUDIX HYDROLASE DOMAIN-CONTAINING PROTEIN"/>
    <property type="match status" value="1"/>
</dbReference>
<dbReference type="Pfam" id="PF00293">
    <property type="entry name" value="NUDIX"/>
    <property type="match status" value="1"/>
</dbReference>
<dbReference type="SUPFAM" id="SSF55811">
    <property type="entry name" value="Nudix"/>
    <property type="match status" value="1"/>
</dbReference>
<proteinExistence type="predicted"/>
<dbReference type="PROSITE" id="PS51462">
    <property type="entry name" value="NUDIX"/>
    <property type="match status" value="1"/>
</dbReference>
<dbReference type="Proteomes" id="UP001144396">
    <property type="component" value="Unassembled WGS sequence"/>
</dbReference>
<gene>
    <name evidence="4" type="ORF">ARHIZOSPH14_02750</name>
</gene>
<protein>
    <submittedName>
        <fullName evidence="4">ADP-ribose pyrophosphatase</fullName>
    </submittedName>
</protein>
<evidence type="ECO:0000256" key="1">
    <source>
        <dbReference type="ARBA" id="ARBA00001946"/>
    </source>
</evidence>
<comment type="caution">
    <text evidence="4">The sequence shown here is derived from an EMBL/GenBank/DDBJ whole genome shotgun (WGS) entry which is preliminary data.</text>
</comment>
<dbReference type="GO" id="GO:0005829">
    <property type="term" value="C:cytosol"/>
    <property type="evidence" value="ECO:0007669"/>
    <property type="project" value="TreeGrafter"/>
</dbReference>
<dbReference type="AlphaFoldDB" id="A0A9W6CY78"/>
<dbReference type="Gene3D" id="3.90.79.10">
    <property type="entry name" value="Nucleoside Triphosphate Pyrophosphohydrolase"/>
    <property type="match status" value="1"/>
</dbReference>
<organism evidence="4 5">
    <name type="scientific">Agromyces rhizosphaerae</name>
    <dbReference type="NCBI Taxonomy" id="88374"/>
    <lineage>
        <taxon>Bacteria</taxon>
        <taxon>Bacillati</taxon>
        <taxon>Actinomycetota</taxon>
        <taxon>Actinomycetes</taxon>
        <taxon>Micrococcales</taxon>
        <taxon>Microbacteriaceae</taxon>
        <taxon>Agromyces</taxon>
    </lineage>
</organism>
<dbReference type="GO" id="GO:0006753">
    <property type="term" value="P:nucleoside phosphate metabolic process"/>
    <property type="evidence" value="ECO:0007669"/>
    <property type="project" value="TreeGrafter"/>
</dbReference>
<evidence type="ECO:0000313" key="4">
    <source>
        <dbReference type="EMBL" id="GLI26033.1"/>
    </source>
</evidence>
<keyword evidence="2" id="KW-0378">Hydrolase</keyword>
<dbReference type="PANTHER" id="PTHR11839">
    <property type="entry name" value="UDP/ADP-SUGAR PYROPHOSPHATASE"/>
    <property type="match status" value="1"/>
</dbReference>
<sequence length="190" mass="20539">MPHEPEGGGRRPWRTLESRVAYENRWIRVREDQVEGPHGRGIYGVVEMRHPAVFVVALDADERVCLVSLARYPTGTWSWEVPAGGTDGEAPLVAAQRELAEETGLAAGEWVRLGGMDALNGIADAPEHVFLARSLEETGDAGATQAEEGIAEVRWVPFGEALSMIAAGEIRDGESIAALALAGIRLGRFR</sequence>
<dbReference type="GO" id="GO:0019693">
    <property type="term" value="P:ribose phosphate metabolic process"/>
    <property type="evidence" value="ECO:0007669"/>
    <property type="project" value="TreeGrafter"/>
</dbReference>
<dbReference type="CDD" id="cd24161">
    <property type="entry name" value="NUDIX_ADPRase_Ndx2"/>
    <property type="match status" value="1"/>
</dbReference>
<dbReference type="InterPro" id="IPR000086">
    <property type="entry name" value="NUDIX_hydrolase_dom"/>
</dbReference>
<dbReference type="InterPro" id="IPR015797">
    <property type="entry name" value="NUDIX_hydrolase-like_dom_sf"/>
</dbReference>
<evidence type="ECO:0000259" key="3">
    <source>
        <dbReference type="PROSITE" id="PS51462"/>
    </source>
</evidence>
<comment type="cofactor">
    <cofactor evidence="1">
        <name>Mg(2+)</name>
        <dbReference type="ChEBI" id="CHEBI:18420"/>
    </cofactor>
</comment>
<dbReference type="EMBL" id="BSDP01000001">
    <property type="protein sequence ID" value="GLI26033.1"/>
    <property type="molecule type" value="Genomic_DNA"/>
</dbReference>
<dbReference type="RefSeq" id="WP_281882032.1">
    <property type="nucleotide sequence ID" value="NZ_BSDP01000001.1"/>
</dbReference>
<evidence type="ECO:0000256" key="2">
    <source>
        <dbReference type="ARBA" id="ARBA00022801"/>
    </source>
</evidence>
<accession>A0A9W6CY78</accession>
<name>A0A9W6CY78_9MICO</name>
<reference evidence="4" key="1">
    <citation type="submission" date="2022-12" db="EMBL/GenBank/DDBJ databases">
        <title>Reference genome sequencing for broad-spectrum identification of bacterial and archaeal isolates by mass spectrometry.</title>
        <authorList>
            <person name="Sekiguchi Y."/>
            <person name="Tourlousse D.M."/>
        </authorList>
    </citation>
    <scope>NUCLEOTIDE SEQUENCE</scope>
    <source>
        <strain evidence="4">14</strain>
    </source>
</reference>
<dbReference type="GO" id="GO:0016787">
    <property type="term" value="F:hydrolase activity"/>
    <property type="evidence" value="ECO:0007669"/>
    <property type="project" value="UniProtKB-KW"/>
</dbReference>
<evidence type="ECO:0000313" key="5">
    <source>
        <dbReference type="Proteomes" id="UP001144396"/>
    </source>
</evidence>
<keyword evidence="5" id="KW-1185">Reference proteome</keyword>
<feature type="domain" description="Nudix hydrolase" evidence="3">
    <location>
        <begin position="48"/>
        <end position="178"/>
    </location>
</feature>